<dbReference type="Proteomes" id="UP000309992">
    <property type="component" value="Unassembled WGS sequence"/>
</dbReference>
<keyword evidence="1" id="KW-0472">Membrane</keyword>
<comment type="caution">
    <text evidence="2">The sequence shown here is derived from an EMBL/GenBank/DDBJ whole genome shotgun (WGS) entry which is preliminary data.</text>
</comment>
<evidence type="ECO:0000313" key="2">
    <source>
        <dbReference type="EMBL" id="TKG66975.1"/>
    </source>
</evidence>
<accession>A0ABY2S024</accession>
<keyword evidence="1" id="KW-1133">Transmembrane helix</keyword>
<gene>
    <name evidence="2" type="ORF">FCN18_23990</name>
</gene>
<keyword evidence="1" id="KW-0812">Transmembrane</keyword>
<reference evidence="2 3" key="1">
    <citation type="journal article" date="2015" name="Antonie Van Leeuwenhoek">
        <title>Prauserella endophytica sp. nov., an endophytic actinobacterium isolated from Tamarix taklamakanensis.</title>
        <authorList>
            <person name="Liu J.M."/>
            <person name="Habden X."/>
            <person name="Guo L."/>
            <person name="Tuo L."/>
            <person name="Jiang Z.K."/>
            <person name="Liu S.W."/>
            <person name="Liu X.F."/>
            <person name="Chen L."/>
            <person name="Li R.F."/>
            <person name="Zhang Y.Q."/>
            <person name="Sun C.H."/>
        </authorList>
    </citation>
    <scope>NUCLEOTIDE SEQUENCE [LARGE SCALE GENOMIC DNA]</scope>
    <source>
        <strain evidence="2 3">CGMCC 4.7182</strain>
    </source>
</reference>
<keyword evidence="3" id="KW-1185">Reference proteome</keyword>
<name>A0ABY2S024_9PSEU</name>
<evidence type="ECO:0000256" key="1">
    <source>
        <dbReference type="SAM" id="Phobius"/>
    </source>
</evidence>
<protein>
    <submittedName>
        <fullName evidence="2">Uncharacterized protein</fullName>
    </submittedName>
</protein>
<evidence type="ECO:0000313" key="3">
    <source>
        <dbReference type="Proteomes" id="UP000309992"/>
    </source>
</evidence>
<dbReference type="EMBL" id="SWMS01000014">
    <property type="protein sequence ID" value="TKG66975.1"/>
    <property type="molecule type" value="Genomic_DNA"/>
</dbReference>
<sequence length="100" mass="10673">MREFGDVAERLVAVLRLRRPRVQRATLIVLGVLAAVCVAATLTRLSPLPLLPLAPFGAAAFACWRASSADSDRQVVGWSAVTALATAVAFWLLGFVGRIL</sequence>
<feature type="transmembrane region" description="Helical" evidence="1">
    <location>
        <begin position="75"/>
        <end position="96"/>
    </location>
</feature>
<dbReference type="RefSeq" id="WP_137096125.1">
    <property type="nucleotide sequence ID" value="NZ_SWMS01000014.1"/>
</dbReference>
<feature type="transmembrane region" description="Helical" evidence="1">
    <location>
        <begin position="25"/>
        <end position="45"/>
    </location>
</feature>
<proteinExistence type="predicted"/>
<organism evidence="2 3">
    <name type="scientific">Prauserella endophytica</name>
    <dbReference type="NCBI Taxonomy" id="1592324"/>
    <lineage>
        <taxon>Bacteria</taxon>
        <taxon>Bacillati</taxon>
        <taxon>Actinomycetota</taxon>
        <taxon>Actinomycetes</taxon>
        <taxon>Pseudonocardiales</taxon>
        <taxon>Pseudonocardiaceae</taxon>
        <taxon>Prauserella</taxon>
        <taxon>Prauserella coralliicola group</taxon>
    </lineage>
</organism>